<feature type="region of interest" description="Disordered" evidence="1">
    <location>
        <begin position="163"/>
        <end position="186"/>
    </location>
</feature>
<dbReference type="EMBL" id="JACVVK020000044">
    <property type="protein sequence ID" value="KAK7499409.1"/>
    <property type="molecule type" value="Genomic_DNA"/>
</dbReference>
<dbReference type="Proteomes" id="UP001519460">
    <property type="component" value="Unassembled WGS sequence"/>
</dbReference>
<accession>A0ABD0LIS2</accession>
<dbReference type="AlphaFoldDB" id="A0ABD0LIS2"/>
<feature type="compositionally biased region" description="Basic and acidic residues" evidence="1">
    <location>
        <begin position="163"/>
        <end position="172"/>
    </location>
</feature>
<evidence type="ECO:0000313" key="2">
    <source>
        <dbReference type="EMBL" id="KAK7499409.1"/>
    </source>
</evidence>
<sequence length="186" mass="20826">MPLAYKLTPSAEQMPHSLVLSQQPCPRLHISACPVPSGSIQIHAIIRYKEQPSHATRSLQNLIVRLAVIVVVAVRRVFVTALAERLDVVAVLAGNQAQEMVPKPSGGQKVEVKIHSVRRVTKDEGDLLAEVFDRSTHGVAVVCPPMSVGHVVEADWEREDDKRHCGRQQHEVHLRHKQTRRKNRSF</sequence>
<organism evidence="2 3">
    <name type="scientific">Batillaria attramentaria</name>
    <dbReference type="NCBI Taxonomy" id="370345"/>
    <lineage>
        <taxon>Eukaryota</taxon>
        <taxon>Metazoa</taxon>
        <taxon>Spiralia</taxon>
        <taxon>Lophotrochozoa</taxon>
        <taxon>Mollusca</taxon>
        <taxon>Gastropoda</taxon>
        <taxon>Caenogastropoda</taxon>
        <taxon>Sorbeoconcha</taxon>
        <taxon>Cerithioidea</taxon>
        <taxon>Batillariidae</taxon>
        <taxon>Batillaria</taxon>
    </lineage>
</organism>
<gene>
    <name evidence="2" type="ORF">BaRGS_00009384</name>
</gene>
<comment type="caution">
    <text evidence="2">The sequence shown here is derived from an EMBL/GenBank/DDBJ whole genome shotgun (WGS) entry which is preliminary data.</text>
</comment>
<evidence type="ECO:0000256" key="1">
    <source>
        <dbReference type="SAM" id="MobiDB-lite"/>
    </source>
</evidence>
<keyword evidence="3" id="KW-1185">Reference proteome</keyword>
<protein>
    <submittedName>
        <fullName evidence="2">Uncharacterized protein</fullName>
    </submittedName>
</protein>
<feature type="compositionally biased region" description="Basic residues" evidence="1">
    <location>
        <begin position="173"/>
        <end position="186"/>
    </location>
</feature>
<name>A0ABD0LIS2_9CAEN</name>
<proteinExistence type="predicted"/>
<reference evidence="2 3" key="1">
    <citation type="journal article" date="2023" name="Sci. Data">
        <title>Genome assembly of the Korean intertidal mud-creeper Batillaria attramentaria.</title>
        <authorList>
            <person name="Patra A.K."/>
            <person name="Ho P.T."/>
            <person name="Jun S."/>
            <person name="Lee S.J."/>
            <person name="Kim Y."/>
            <person name="Won Y.J."/>
        </authorList>
    </citation>
    <scope>NUCLEOTIDE SEQUENCE [LARGE SCALE GENOMIC DNA]</scope>
    <source>
        <strain evidence="2">Wonlab-2016</strain>
    </source>
</reference>
<evidence type="ECO:0000313" key="3">
    <source>
        <dbReference type="Proteomes" id="UP001519460"/>
    </source>
</evidence>